<evidence type="ECO:0000313" key="2">
    <source>
        <dbReference type="EMBL" id="CAI2364467.1"/>
    </source>
</evidence>
<keyword evidence="3" id="KW-1185">Reference proteome</keyword>
<proteinExistence type="predicted"/>
<feature type="region of interest" description="Disordered" evidence="1">
    <location>
        <begin position="29"/>
        <end position="53"/>
    </location>
</feature>
<organism evidence="2 3">
    <name type="scientific">Euplotes crassus</name>
    <dbReference type="NCBI Taxonomy" id="5936"/>
    <lineage>
        <taxon>Eukaryota</taxon>
        <taxon>Sar</taxon>
        <taxon>Alveolata</taxon>
        <taxon>Ciliophora</taxon>
        <taxon>Intramacronucleata</taxon>
        <taxon>Spirotrichea</taxon>
        <taxon>Hypotrichia</taxon>
        <taxon>Euplotida</taxon>
        <taxon>Euplotidae</taxon>
        <taxon>Moneuplotes</taxon>
    </lineage>
</organism>
<dbReference type="Proteomes" id="UP001295684">
    <property type="component" value="Unassembled WGS sequence"/>
</dbReference>
<protein>
    <submittedName>
        <fullName evidence="2">Uncharacterized protein</fullName>
    </submittedName>
</protein>
<reference evidence="2" key="1">
    <citation type="submission" date="2023-07" db="EMBL/GenBank/DDBJ databases">
        <authorList>
            <consortium name="AG Swart"/>
            <person name="Singh M."/>
            <person name="Singh A."/>
            <person name="Seah K."/>
            <person name="Emmerich C."/>
        </authorList>
    </citation>
    <scope>NUCLEOTIDE SEQUENCE</scope>
    <source>
        <strain evidence="2">DP1</strain>
    </source>
</reference>
<comment type="caution">
    <text evidence="2">The sequence shown here is derived from an EMBL/GenBank/DDBJ whole genome shotgun (WGS) entry which is preliminary data.</text>
</comment>
<evidence type="ECO:0000256" key="1">
    <source>
        <dbReference type="SAM" id="MobiDB-lite"/>
    </source>
</evidence>
<sequence length="563" mass="65692">MKPLSQKGIANYLPIRQFARKARRVTGLQKFQEMAQKSKEKSEQPQPETQTDLIKEGESFEIEDNHYFQMLDTIMKNKENPDLKDGFDPNNLTPEELSNAIKDAEAEMSDLEHEERTNSPFRFVSPPSTHSEYLKTISEADARYKVSKKYLDGAMSKSYYEDDPERMQEEVSLQNKLPPNFMISTLVYPKTQSEVILCGVEKSSYIHAHMLSDLLLHFNPDVVFTQISPDEPYFIRRPRNYDFVKNSMKMLGDEGFKSDNSGYKGYWKAFIRGQSKADFYVNPGPHFLSDLTIFKSKNDMIIDQNLTPCTKEFDIGANIAYTKGSVIFDNELLPDCFLTPLIHQYNNLDTKVQCIVGGYPILALRDMVVRNHTFDEIYDNFKLMMEMYQSGEVTFDPTYLFQDYYVKPQAEYMAEVLRQACHSSKQYFAVVDKDMVPFIEKQWRDLGETRKITDFYSAIPSNTTDEAQSSKTYVEYVQKHALFDVMFDSFVHNNFMKYSFFPFNGVGLYNWASSISSTIEYWNHFYGKYLDEFQKIDIPGEEKDLYSKKLKYQENYGDESIFK</sequence>
<dbReference type="EMBL" id="CAMPGE010005621">
    <property type="protein sequence ID" value="CAI2364467.1"/>
    <property type="molecule type" value="Genomic_DNA"/>
</dbReference>
<accession>A0AAD1U8W0</accession>
<evidence type="ECO:0000313" key="3">
    <source>
        <dbReference type="Proteomes" id="UP001295684"/>
    </source>
</evidence>
<gene>
    <name evidence="2" type="ORF">ECRASSUSDP1_LOCUS5810</name>
</gene>
<name>A0AAD1U8W0_EUPCR</name>
<dbReference type="AlphaFoldDB" id="A0AAD1U8W0"/>